<gene>
    <name evidence="1" type="ORF">VitviT2T_024434</name>
</gene>
<reference evidence="1 2" key="1">
    <citation type="journal article" date="2023" name="Hortic Res">
        <title>The complete reference genome for grapevine (Vitis vinifera L.) genetics and breeding.</title>
        <authorList>
            <person name="Shi X."/>
            <person name="Cao S."/>
            <person name="Wang X."/>
            <person name="Huang S."/>
            <person name="Wang Y."/>
            <person name="Liu Z."/>
            <person name="Liu W."/>
            <person name="Leng X."/>
            <person name="Peng Y."/>
            <person name="Wang N."/>
            <person name="Wang Y."/>
            <person name="Ma Z."/>
            <person name="Xu X."/>
            <person name="Zhang F."/>
            <person name="Xue H."/>
            <person name="Zhong H."/>
            <person name="Wang Y."/>
            <person name="Zhang K."/>
            <person name="Velt A."/>
            <person name="Avia K."/>
            <person name="Holtgrawe D."/>
            <person name="Grimplet J."/>
            <person name="Matus J.T."/>
            <person name="Ware D."/>
            <person name="Wu X."/>
            <person name="Wang H."/>
            <person name="Liu C."/>
            <person name="Fang Y."/>
            <person name="Rustenholz C."/>
            <person name="Cheng Z."/>
            <person name="Xiao H."/>
            <person name="Zhou Y."/>
        </authorList>
    </citation>
    <scope>NUCLEOTIDE SEQUENCE [LARGE SCALE GENOMIC DNA]</scope>
    <source>
        <strain evidence="2">cv. Pinot noir / PN40024</strain>
        <tissue evidence="1">Leaf</tissue>
    </source>
</reference>
<name>A0ABY9DHP3_VITVI</name>
<dbReference type="EMBL" id="CP126663">
    <property type="protein sequence ID" value="WKA06538.1"/>
    <property type="molecule type" value="Genomic_DNA"/>
</dbReference>
<keyword evidence="2" id="KW-1185">Reference proteome</keyword>
<protein>
    <submittedName>
        <fullName evidence="1">Uncharacterized protein</fullName>
    </submittedName>
</protein>
<evidence type="ECO:0000313" key="1">
    <source>
        <dbReference type="EMBL" id="WKA06538.1"/>
    </source>
</evidence>
<evidence type="ECO:0000313" key="2">
    <source>
        <dbReference type="Proteomes" id="UP001227230"/>
    </source>
</evidence>
<accession>A0ABY9DHP3</accession>
<dbReference type="Proteomes" id="UP001227230">
    <property type="component" value="Chromosome 16"/>
</dbReference>
<sequence>MSFRDENEDGRDLQKPFLHIGSWYIMGLRQSSMVGSSQVIRDNSVSVVACVLINNPSDREERGTKTLKRDRKT</sequence>
<proteinExistence type="predicted"/>
<organism evidence="1 2">
    <name type="scientific">Vitis vinifera</name>
    <name type="common">Grape</name>
    <dbReference type="NCBI Taxonomy" id="29760"/>
    <lineage>
        <taxon>Eukaryota</taxon>
        <taxon>Viridiplantae</taxon>
        <taxon>Streptophyta</taxon>
        <taxon>Embryophyta</taxon>
        <taxon>Tracheophyta</taxon>
        <taxon>Spermatophyta</taxon>
        <taxon>Magnoliopsida</taxon>
        <taxon>eudicotyledons</taxon>
        <taxon>Gunneridae</taxon>
        <taxon>Pentapetalae</taxon>
        <taxon>rosids</taxon>
        <taxon>Vitales</taxon>
        <taxon>Vitaceae</taxon>
        <taxon>Viteae</taxon>
        <taxon>Vitis</taxon>
    </lineage>
</organism>